<evidence type="ECO:0000313" key="4">
    <source>
        <dbReference type="EMBL" id="KAF0745266.1"/>
    </source>
</evidence>
<dbReference type="GO" id="GO:0031146">
    <property type="term" value="P:SCF-dependent proteasomal ubiquitin-dependent protein catabolic process"/>
    <property type="evidence" value="ECO:0007669"/>
    <property type="project" value="TreeGrafter"/>
</dbReference>
<sequence>MGLLEEYYRDVMNYERRPQGRRQPKKLRPKQLEKLDMRPQTNAKVSRSHPKERIVTALPRARNNQEDELAGKLKVSFKLAWRDHVAKVKPGAAKSPVVTATPANLDGTSIPFFPLQLLHQPHVNISPWTLLATDDTFFKIAAHNKRKRRLEQQKPSVEWTLGLKEQIQLHATGETKSIVANGSEQLTDAGLIAIAKSIASLECLEIAQAYRVTDAGMRNLALHCSNLTCLNISGCRGIAGAGLAAVSDHCHRMTSLAMAQCSQLEEWVLVRAFYNFARLTHLNLSGCTQIVDTTIKTMALQCRQLIELDLSFCPQITDTGMVFLAQHCRALIRLNVAASKNRFNERITDITLLSLGEHCPLLEKLNVFGCTFISDVGVQWLAKGCRHLTSLDLMHCLKLTDVAMRALGNLTPKLRQLRIGHAKSVSDVGLRFLSEGCPLLEQLHLKQLYLVSDGVKRDFGLEGLQAVAQSCTALMDLDLSGCFQVVERSLKSIGATCTALTKLNLKGCKNATPTGLGFVLRGCPALAELNLTAVEQCGNAVLQELGRCTALRELILAQCERITDGGLRHLHRLSDQLVVLNISGCKQITDVGMCAFVHSFRSRAPALETLILNGCPLITEDFLNVAALHCPLVLRLNVIGCGISTRVLSSLKTSWKYTVFRSTMSEMGFFPAHRAKERRFMEESGQLCLAAMKIQTIYRLRKARQVFSRQQEEARRHRVVRHLQSRWRGRRARQRALVEKFAFNKKKRAAMMIQRCFRRYRTKRKAQHQFEDLMLKRTEELAVVVQRRYRAVRGARIAQVARKAFRRWNRKRNEAATKMQKRWRGIAGRRKFKLAKAQREAQKEEEMQSATQLQAMIRGRQARKMAAARRQAELQLEKERNLAAIRLQCMYRQRIARRKLKARLDRQLEMHRAATRMQCAWRARQGRNFLGALRMASLLISRSHMTMVFQQRWRKRQAYMNRVWEAAIRRNQNIARLKAACRLQLWWRNVLAIFAARAQMQQLLELKRRDDAMVFWAAQLVQSHFRGLQARQYFAELKQRNESRWKQVLDVDNAYGMGFGAPFYYNQMDGTIRWRMPSELLTKEPQPKCDQCELPASAVVECATCCEYFCPECLERIHAHGKRQLHVRRKMYNYYNKRIDYGDGTFPSEWPSEIDQDAARPWDFIHFVPKDGYDALVQWIAEEDRRLYLLKQSLLAPPPPLPQEDVMDDVVEDMPVAKPRAFDEDSHGNKIVFQPVGGTKNDQDILTFDIQIDVEKPKKGKRKKRPLHAKKKLLHGTNDGMQKSPPGDDQPLNEPSN</sequence>
<evidence type="ECO:0000259" key="3">
    <source>
        <dbReference type="Pfam" id="PF25372"/>
    </source>
</evidence>
<dbReference type="CDD" id="cd23767">
    <property type="entry name" value="IQCD"/>
    <property type="match status" value="1"/>
</dbReference>
<dbReference type="Pfam" id="PF25372">
    <property type="entry name" value="DUF7885"/>
    <property type="match status" value="1"/>
</dbReference>
<keyword evidence="1" id="KW-0175">Coiled coil</keyword>
<dbReference type="InterPro" id="IPR000048">
    <property type="entry name" value="IQ_motif_EF-hand-BS"/>
</dbReference>
<dbReference type="SMART" id="SM00367">
    <property type="entry name" value="LRR_CC"/>
    <property type="match status" value="15"/>
</dbReference>
<dbReference type="VEuPathDB" id="FungiDB:AeMF1_001623"/>
<dbReference type="InterPro" id="IPR032675">
    <property type="entry name" value="LRR_dom_sf"/>
</dbReference>
<dbReference type="EMBL" id="VJMJ01000002">
    <property type="protein sequence ID" value="KAF0745266.1"/>
    <property type="molecule type" value="Genomic_DNA"/>
</dbReference>
<name>A0A6G0XXE3_9STRA</name>
<reference evidence="4 5" key="1">
    <citation type="submission" date="2019-07" db="EMBL/GenBank/DDBJ databases">
        <title>Genomics analysis of Aphanomyces spp. identifies a new class of oomycete effector associated with host adaptation.</title>
        <authorList>
            <person name="Gaulin E."/>
        </authorList>
    </citation>
    <scope>NUCLEOTIDE SEQUENCE [LARGE SCALE GENOMIC DNA]</scope>
    <source>
        <strain evidence="4 5">ATCC 201684</strain>
    </source>
</reference>
<proteinExistence type="predicted"/>
<accession>A0A6G0XXE3</accession>
<feature type="compositionally biased region" description="Basic residues" evidence="2">
    <location>
        <begin position="1258"/>
        <end position="1274"/>
    </location>
</feature>
<dbReference type="InterPro" id="IPR006553">
    <property type="entry name" value="Leu-rich_rpt_Cys-con_subtyp"/>
</dbReference>
<dbReference type="Pfam" id="PF00612">
    <property type="entry name" value="IQ"/>
    <property type="match status" value="1"/>
</dbReference>
<feature type="region of interest" description="Disordered" evidence="2">
    <location>
        <begin position="1251"/>
        <end position="1297"/>
    </location>
</feature>
<feature type="coiled-coil region" evidence="1">
    <location>
        <begin position="834"/>
        <end position="882"/>
    </location>
</feature>
<dbReference type="SMART" id="SM00015">
    <property type="entry name" value="IQ"/>
    <property type="match status" value="7"/>
</dbReference>
<feature type="domain" description="F-box/LRR-repeat protein 15-like leucin rich repeat" evidence="3">
    <location>
        <begin position="328"/>
        <end position="522"/>
    </location>
</feature>
<feature type="region of interest" description="Disordered" evidence="2">
    <location>
        <begin position="15"/>
        <end position="50"/>
    </location>
</feature>
<evidence type="ECO:0000313" key="5">
    <source>
        <dbReference type="Proteomes" id="UP000481153"/>
    </source>
</evidence>
<dbReference type="Proteomes" id="UP000481153">
    <property type="component" value="Unassembled WGS sequence"/>
</dbReference>
<organism evidence="4 5">
    <name type="scientific">Aphanomyces euteiches</name>
    <dbReference type="NCBI Taxonomy" id="100861"/>
    <lineage>
        <taxon>Eukaryota</taxon>
        <taxon>Sar</taxon>
        <taxon>Stramenopiles</taxon>
        <taxon>Oomycota</taxon>
        <taxon>Saprolegniomycetes</taxon>
        <taxon>Saprolegniales</taxon>
        <taxon>Verrucalvaceae</taxon>
        <taxon>Aphanomyces</taxon>
    </lineage>
</organism>
<dbReference type="Gene3D" id="3.80.10.10">
    <property type="entry name" value="Ribonuclease Inhibitor"/>
    <property type="match status" value="3"/>
</dbReference>
<dbReference type="Pfam" id="PF13516">
    <property type="entry name" value="LRR_6"/>
    <property type="match status" value="2"/>
</dbReference>
<dbReference type="InterPro" id="IPR001611">
    <property type="entry name" value="Leu-rich_rpt"/>
</dbReference>
<dbReference type="SUPFAM" id="SSF52047">
    <property type="entry name" value="RNI-like"/>
    <property type="match status" value="2"/>
</dbReference>
<dbReference type="PANTHER" id="PTHR13318">
    <property type="entry name" value="PARTNER OF PAIRED, ISOFORM B-RELATED"/>
    <property type="match status" value="1"/>
</dbReference>
<evidence type="ECO:0000256" key="2">
    <source>
        <dbReference type="SAM" id="MobiDB-lite"/>
    </source>
</evidence>
<comment type="caution">
    <text evidence="4">The sequence shown here is derived from an EMBL/GenBank/DDBJ whole genome shotgun (WGS) entry which is preliminary data.</text>
</comment>
<dbReference type="InterPro" id="IPR057207">
    <property type="entry name" value="FBXL15_LRR"/>
</dbReference>
<dbReference type="PROSITE" id="PS50096">
    <property type="entry name" value="IQ"/>
    <property type="match status" value="6"/>
</dbReference>
<protein>
    <recommendedName>
        <fullName evidence="3">F-box/LRR-repeat protein 15-like leucin rich repeat domain-containing protein</fullName>
    </recommendedName>
</protein>
<keyword evidence="5" id="KW-1185">Reference proteome</keyword>
<gene>
    <name evidence="4" type="ORF">Ae201684_000297</name>
</gene>
<evidence type="ECO:0000256" key="1">
    <source>
        <dbReference type="SAM" id="Coils"/>
    </source>
</evidence>
<dbReference type="GO" id="GO:0019005">
    <property type="term" value="C:SCF ubiquitin ligase complex"/>
    <property type="evidence" value="ECO:0007669"/>
    <property type="project" value="TreeGrafter"/>
</dbReference>
<feature type="compositionally biased region" description="Basic residues" evidence="2">
    <location>
        <begin position="19"/>
        <end position="29"/>
    </location>
</feature>